<feature type="signal peptide" evidence="2">
    <location>
        <begin position="1"/>
        <end position="18"/>
    </location>
</feature>
<sequence>MKFVGMVALATAACMLVACTTQPPPDTSESGYIGVEIGSGETATTPDPGATVQRATIETTVDGQPITIIEFTKICTRSGDGDAVTVSAETHGYGYDDNRNKQLQHRSRPRKL</sequence>
<gene>
    <name evidence="3" type="ORF">DFJ75_4983</name>
</gene>
<dbReference type="EMBL" id="RBKV01000002">
    <property type="protein sequence ID" value="RKR79840.1"/>
    <property type="molecule type" value="Genomic_DNA"/>
</dbReference>
<evidence type="ECO:0000256" key="2">
    <source>
        <dbReference type="SAM" id="SignalP"/>
    </source>
</evidence>
<reference evidence="3 4" key="1">
    <citation type="submission" date="2018-10" db="EMBL/GenBank/DDBJ databases">
        <title>Sequencing the genomes of 1000 actinobacteria strains.</title>
        <authorList>
            <person name="Klenk H.-P."/>
        </authorList>
    </citation>
    <scope>NUCLEOTIDE SEQUENCE [LARGE SCALE GENOMIC DNA]</scope>
    <source>
        <strain evidence="3 4">DSM 44343</strain>
    </source>
</reference>
<proteinExistence type="predicted"/>
<accession>A0A495IT42</accession>
<name>A0A495IT42_WILMA</name>
<feature type="region of interest" description="Disordered" evidence="1">
    <location>
        <begin position="25"/>
        <end position="49"/>
    </location>
</feature>
<evidence type="ECO:0008006" key="5">
    <source>
        <dbReference type="Google" id="ProtNLM"/>
    </source>
</evidence>
<dbReference type="AlphaFoldDB" id="A0A495IT42"/>
<feature type="chain" id="PRO_5039033710" description="Lipoprotein antigen" evidence="2">
    <location>
        <begin position="19"/>
        <end position="112"/>
    </location>
</feature>
<evidence type="ECO:0000313" key="4">
    <source>
        <dbReference type="Proteomes" id="UP000274762"/>
    </source>
</evidence>
<keyword evidence="2" id="KW-0732">Signal</keyword>
<evidence type="ECO:0000313" key="3">
    <source>
        <dbReference type="EMBL" id="RKR79840.1"/>
    </source>
</evidence>
<dbReference type="PROSITE" id="PS51257">
    <property type="entry name" value="PROKAR_LIPOPROTEIN"/>
    <property type="match status" value="1"/>
</dbReference>
<feature type="region of interest" description="Disordered" evidence="1">
    <location>
        <begin position="89"/>
        <end position="112"/>
    </location>
</feature>
<dbReference type="RefSeq" id="WP_120803098.1">
    <property type="nucleotide sequence ID" value="NZ_RBKV01000002.1"/>
</dbReference>
<evidence type="ECO:0000256" key="1">
    <source>
        <dbReference type="SAM" id="MobiDB-lite"/>
    </source>
</evidence>
<organism evidence="3 4">
    <name type="scientific">Williamsia marianensis</name>
    <dbReference type="NCBI Taxonomy" id="85044"/>
    <lineage>
        <taxon>Bacteria</taxon>
        <taxon>Bacillati</taxon>
        <taxon>Actinomycetota</taxon>
        <taxon>Actinomycetes</taxon>
        <taxon>Mycobacteriales</taxon>
        <taxon>Nocardiaceae</taxon>
        <taxon>Williamsia</taxon>
    </lineage>
</organism>
<protein>
    <recommendedName>
        <fullName evidence="5">Lipoprotein antigen</fullName>
    </recommendedName>
</protein>
<dbReference type="Proteomes" id="UP000274762">
    <property type="component" value="Unassembled WGS sequence"/>
</dbReference>
<comment type="caution">
    <text evidence="3">The sequence shown here is derived from an EMBL/GenBank/DDBJ whole genome shotgun (WGS) entry which is preliminary data.</text>
</comment>
<feature type="compositionally biased region" description="Basic residues" evidence="1">
    <location>
        <begin position="102"/>
        <end position="112"/>
    </location>
</feature>